<sequence length="270" mass="29727">MTFEKLWDLFLKWAAAAIPPILTAAVVFLIGWFLIKLVMRMLDKGLKRSKLDVTLHAFVKSLVRISLIVLLGISCATMTGLVDPASVVTALGAVGLALSLAVKDSLTNLAGGLILLAAKPFVVGDYIEADGIGGTVAKIDLVHTMLRTVDNKEIFIPNGQMSNAKVVNYSAEPLRRVDLEFTIDYSDDFEHAKSVIGEVLQQHPLALKDPAPTVRLLRHDASALVIVCRAWVDGAKYWDLYFDLMEQVKTRFDEEGISIPFNQLDVHVKQ</sequence>
<evidence type="ECO:0000313" key="11">
    <source>
        <dbReference type="Proteomes" id="UP000653127"/>
    </source>
</evidence>
<dbReference type="GO" id="GO:0005886">
    <property type="term" value="C:plasma membrane"/>
    <property type="evidence" value="ECO:0007669"/>
    <property type="project" value="UniProtKB-SubCell"/>
</dbReference>
<dbReference type="EMBL" id="JACRST010000002">
    <property type="protein sequence ID" value="MBC8545936.1"/>
    <property type="molecule type" value="Genomic_DNA"/>
</dbReference>
<dbReference type="SUPFAM" id="SSF82689">
    <property type="entry name" value="Mechanosensitive channel protein MscS (YggB), C-terminal domain"/>
    <property type="match status" value="1"/>
</dbReference>
<dbReference type="InterPro" id="IPR008910">
    <property type="entry name" value="MSC_TM_helix"/>
</dbReference>
<protein>
    <submittedName>
        <fullName evidence="10">Mechanosensitive ion channel</fullName>
    </submittedName>
</protein>
<name>A0A926DXI6_9FIRM</name>
<dbReference type="GO" id="GO:0008381">
    <property type="term" value="F:mechanosensitive monoatomic ion channel activity"/>
    <property type="evidence" value="ECO:0007669"/>
    <property type="project" value="InterPro"/>
</dbReference>
<proteinExistence type="inferred from homology"/>
<comment type="caution">
    <text evidence="10">The sequence shown here is derived from an EMBL/GenBank/DDBJ whole genome shotgun (WGS) entry which is preliminary data.</text>
</comment>
<dbReference type="RefSeq" id="WP_249282084.1">
    <property type="nucleotide sequence ID" value="NZ_JACRST010000002.1"/>
</dbReference>
<keyword evidence="4 7" id="KW-0812">Transmembrane</keyword>
<dbReference type="SUPFAM" id="SSF82861">
    <property type="entry name" value="Mechanosensitive channel protein MscS (YggB), transmembrane region"/>
    <property type="match status" value="1"/>
</dbReference>
<comment type="similarity">
    <text evidence="2">Belongs to the MscS (TC 1.A.23) family.</text>
</comment>
<dbReference type="Pfam" id="PF21082">
    <property type="entry name" value="MS_channel_3rd"/>
    <property type="match status" value="1"/>
</dbReference>
<evidence type="ECO:0000256" key="2">
    <source>
        <dbReference type="ARBA" id="ARBA00008017"/>
    </source>
</evidence>
<dbReference type="SUPFAM" id="SSF50182">
    <property type="entry name" value="Sm-like ribonucleoproteins"/>
    <property type="match status" value="1"/>
</dbReference>
<keyword evidence="3" id="KW-1003">Cell membrane</keyword>
<feature type="domain" description="Mechanosensitive ion channel MscS" evidence="8">
    <location>
        <begin position="104"/>
        <end position="170"/>
    </location>
</feature>
<keyword evidence="11" id="KW-1185">Reference proteome</keyword>
<evidence type="ECO:0000259" key="8">
    <source>
        <dbReference type="Pfam" id="PF00924"/>
    </source>
</evidence>
<comment type="subcellular location">
    <subcellularLocation>
        <location evidence="1">Cell membrane</location>
        <topology evidence="1">Multi-pass membrane protein</topology>
    </subcellularLocation>
</comment>
<dbReference type="InterPro" id="IPR045275">
    <property type="entry name" value="MscS_archaea/bacteria_type"/>
</dbReference>
<dbReference type="InterPro" id="IPR010920">
    <property type="entry name" value="LSM_dom_sf"/>
</dbReference>
<evidence type="ECO:0000256" key="3">
    <source>
        <dbReference type="ARBA" id="ARBA00022475"/>
    </source>
</evidence>
<feature type="transmembrane region" description="Helical" evidence="7">
    <location>
        <begin position="13"/>
        <end position="35"/>
    </location>
</feature>
<dbReference type="InterPro" id="IPR011014">
    <property type="entry name" value="MscS_channel_TM-2"/>
</dbReference>
<organism evidence="10 11">
    <name type="scientific">Ligaoa zhengdingensis</name>
    <dbReference type="NCBI Taxonomy" id="2763658"/>
    <lineage>
        <taxon>Bacteria</taxon>
        <taxon>Bacillati</taxon>
        <taxon>Bacillota</taxon>
        <taxon>Clostridia</taxon>
        <taxon>Eubacteriales</taxon>
        <taxon>Oscillospiraceae</taxon>
        <taxon>Ligaoa</taxon>
    </lineage>
</organism>
<evidence type="ECO:0000256" key="5">
    <source>
        <dbReference type="ARBA" id="ARBA00022989"/>
    </source>
</evidence>
<dbReference type="AlphaFoldDB" id="A0A926DXI6"/>
<dbReference type="Gene3D" id="1.10.287.1260">
    <property type="match status" value="1"/>
</dbReference>
<dbReference type="InterPro" id="IPR006685">
    <property type="entry name" value="MscS_channel_2nd"/>
</dbReference>
<dbReference type="Gene3D" id="2.30.30.60">
    <property type="match status" value="1"/>
</dbReference>
<dbReference type="InterPro" id="IPR023408">
    <property type="entry name" value="MscS_beta-dom_sf"/>
</dbReference>
<feature type="transmembrane region" description="Helical" evidence="7">
    <location>
        <begin position="85"/>
        <end position="102"/>
    </location>
</feature>
<dbReference type="Proteomes" id="UP000653127">
    <property type="component" value="Unassembled WGS sequence"/>
</dbReference>
<evidence type="ECO:0000313" key="10">
    <source>
        <dbReference type="EMBL" id="MBC8545936.1"/>
    </source>
</evidence>
<dbReference type="InterPro" id="IPR011066">
    <property type="entry name" value="MscS_channel_C_sf"/>
</dbReference>
<feature type="transmembrane region" description="Helical" evidence="7">
    <location>
        <begin position="55"/>
        <end position="79"/>
    </location>
</feature>
<evidence type="ECO:0000256" key="4">
    <source>
        <dbReference type="ARBA" id="ARBA00022692"/>
    </source>
</evidence>
<gene>
    <name evidence="10" type="ORF">H8711_03145</name>
</gene>
<accession>A0A926DXI6</accession>
<evidence type="ECO:0000256" key="7">
    <source>
        <dbReference type="SAM" id="Phobius"/>
    </source>
</evidence>
<dbReference type="PANTHER" id="PTHR30221:SF1">
    <property type="entry name" value="SMALL-CONDUCTANCE MECHANOSENSITIVE CHANNEL"/>
    <property type="match status" value="1"/>
</dbReference>
<dbReference type="Pfam" id="PF05552">
    <property type="entry name" value="MS_channel_1st_1"/>
    <property type="match status" value="1"/>
</dbReference>
<dbReference type="PROSITE" id="PS01246">
    <property type="entry name" value="UPF0003"/>
    <property type="match status" value="1"/>
</dbReference>
<dbReference type="Pfam" id="PF00924">
    <property type="entry name" value="MS_channel_2nd"/>
    <property type="match status" value="1"/>
</dbReference>
<dbReference type="Gene3D" id="3.30.70.100">
    <property type="match status" value="1"/>
</dbReference>
<feature type="domain" description="Mechanosensitive ion channel MscS C-terminal" evidence="9">
    <location>
        <begin position="177"/>
        <end position="259"/>
    </location>
</feature>
<keyword evidence="6 7" id="KW-0472">Membrane</keyword>
<evidence type="ECO:0000256" key="1">
    <source>
        <dbReference type="ARBA" id="ARBA00004651"/>
    </source>
</evidence>
<keyword evidence="5 7" id="KW-1133">Transmembrane helix</keyword>
<reference evidence="10" key="1">
    <citation type="submission" date="2020-08" db="EMBL/GenBank/DDBJ databases">
        <title>Genome public.</title>
        <authorList>
            <person name="Liu C."/>
            <person name="Sun Q."/>
        </authorList>
    </citation>
    <scope>NUCLEOTIDE SEQUENCE</scope>
    <source>
        <strain evidence="10">NSJ-31</strain>
    </source>
</reference>
<dbReference type="InterPro" id="IPR006686">
    <property type="entry name" value="MscS_channel_CS"/>
</dbReference>
<dbReference type="InterPro" id="IPR049278">
    <property type="entry name" value="MS_channel_C"/>
</dbReference>
<evidence type="ECO:0000256" key="6">
    <source>
        <dbReference type="ARBA" id="ARBA00023136"/>
    </source>
</evidence>
<dbReference type="PANTHER" id="PTHR30221">
    <property type="entry name" value="SMALL-CONDUCTANCE MECHANOSENSITIVE CHANNEL"/>
    <property type="match status" value="1"/>
</dbReference>
<evidence type="ECO:0000259" key="9">
    <source>
        <dbReference type="Pfam" id="PF21082"/>
    </source>
</evidence>